<gene>
    <name evidence="3" type="ORF">Scep_027244</name>
</gene>
<keyword evidence="1" id="KW-0812">Transmembrane</keyword>
<dbReference type="GO" id="GO:0003676">
    <property type="term" value="F:nucleic acid binding"/>
    <property type="evidence" value="ECO:0007669"/>
    <property type="project" value="InterPro"/>
</dbReference>
<evidence type="ECO:0000259" key="2">
    <source>
        <dbReference type="Pfam" id="PF13456"/>
    </source>
</evidence>
<dbReference type="GO" id="GO:0004523">
    <property type="term" value="F:RNA-DNA hybrid ribonuclease activity"/>
    <property type="evidence" value="ECO:0007669"/>
    <property type="project" value="InterPro"/>
</dbReference>
<protein>
    <recommendedName>
        <fullName evidence="2">RNase H type-1 domain-containing protein</fullName>
    </recommendedName>
</protein>
<feature type="domain" description="RNase H type-1" evidence="2">
    <location>
        <begin position="52"/>
        <end position="118"/>
    </location>
</feature>
<organism evidence="3 4">
    <name type="scientific">Stephania cephalantha</name>
    <dbReference type="NCBI Taxonomy" id="152367"/>
    <lineage>
        <taxon>Eukaryota</taxon>
        <taxon>Viridiplantae</taxon>
        <taxon>Streptophyta</taxon>
        <taxon>Embryophyta</taxon>
        <taxon>Tracheophyta</taxon>
        <taxon>Spermatophyta</taxon>
        <taxon>Magnoliopsida</taxon>
        <taxon>Ranunculales</taxon>
        <taxon>Menispermaceae</taxon>
        <taxon>Menispermoideae</taxon>
        <taxon>Cissampelideae</taxon>
        <taxon>Stephania</taxon>
    </lineage>
</organism>
<evidence type="ECO:0000313" key="4">
    <source>
        <dbReference type="Proteomes" id="UP001419268"/>
    </source>
</evidence>
<evidence type="ECO:0000313" key="3">
    <source>
        <dbReference type="EMBL" id="KAK9088162.1"/>
    </source>
</evidence>
<dbReference type="Pfam" id="PF13456">
    <property type="entry name" value="RVT_3"/>
    <property type="match status" value="1"/>
</dbReference>
<feature type="transmembrane region" description="Helical" evidence="1">
    <location>
        <begin position="20"/>
        <end position="47"/>
    </location>
</feature>
<dbReference type="PANTHER" id="PTHR37223">
    <property type="entry name" value="OS08G0528601 PROTEIN"/>
    <property type="match status" value="1"/>
</dbReference>
<accession>A0AAP0EB06</accession>
<dbReference type="AlphaFoldDB" id="A0AAP0EB06"/>
<keyword evidence="4" id="KW-1185">Reference proteome</keyword>
<dbReference type="GO" id="GO:0006979">
    <property type="term" value="P:response to oxidative stress"/>
    <property type="evidence" value="ECO:0007669"/>
    <property type="project" value="TreeGrafter"/>
</dbReference>
<evidence type="ECO:0000256" key="1">
    <source>
        <dbReference type="SAM" id="Phobius"/>
    </source>
</evidence>
<keyword evidence="1" id="KW-0472">Membrane</keyword>
<dbReference type="InterPro" id="IPR002156">
    <property type="entry name" value="RNaseH_domain"/>
</dbReference>
<dbReference type="PANTHER" id="PTHR37223:SF1">
    <property type="entry name" value="OS08G0528601 PROTEIN"/>
    <property type="match status" value="1"/>
</dbReference>
<proteinExistence type="predicted"/>
<comment type="caution">
    <text evidence="3">The sequence shown here is derived from an EMBL/GenBank/DDBJ whole genome shotgun (WGS) entry which is preliminary data.</text>
</comment>
<reference evidence="3 4" key="1">
    <citation type="submission" date="2024-01" db="EMBL/GenBank/DDBJ databases">
        <title>Genome assemblies of Stephania.</title>
        <authorList>
            <person name="Yang L."/>
        </authorList>
    </citation>
    <scope>NUCLEOTIDE SEQUENCE [LARGE SCALE GENOMIC DNA]</scope>
    <source>
        <strain evidence="3">JXDWG</strain>
        <tissue evidence="3">Leaf</tissue>
    </source>
</reference>
<name>A0AAP0EB06_9MAGN</name>
<dbReference type="EMBL" id="JBBNAG010000012">
    <property type="protein sequence ID" value="KAK9088162.1"/>
    <property type="molecule type" value="Genomic_DNA"/>
</dbReference>
<sequence>MQRGRPAVANRNESTLTRCVNAVFAFVRMAEFEILFFLFFVIAFIIFKDLQLKLAWQLELERVEVEIDSMEALELVGGQFGGLSRDLLLSSIHELIWEVTVSWTAQGNNLRADFLAKMVSAFRGHGLIGNGVEITDHSYAVSTTFFGEIPSFRPPKR</sequence>
<keyword evidence="1" id="KW-1133">Transmembrane helix</keyword>
<dbReference type="Proteomes" id="UP001419268">
    <property type="component" value="Unassembled WGS sequence"/>
</dbReference>